<comment type="caution">
    <text evidence="2">The sequence shown here is derived from an EMBL/GenBank/DDBJ whole genome shotgun (WGS) entry which is preliminary data.</text>
</comment>
<keyword evidence="3" id="KW-1185">Reference proteome</keyword>
<evidence type="ECO:0000313" key="3">
    <source>
        <dbReference type="Proteomes" id="UP000192578"/>
    </source>
</evidence>
<sequence length="457" mass="49395">MGRRPIAETNAVQTATPSIRDSFKVRRRCQTATVEKVVSKNTVREEESATSEKETMAVVKKATRPIILQTATLKSTNQATALKSTNQATELKSTNQATALKSTNQAAPAAMQRSTYTKPTKPVPPPAAQQHGTYIKSPSRRRKATVERSPSHQSVPQITSTVSGGAVITAAAVVPAEDVPVSTRTRSKSTVVTNVDADAEDAGTTGRKKAGRSKVPPVGAVIGAAGATSKAPSNRRSHEDPSQSIQECVASSEKGGQAVRAYDPEMVQRYLEGKRRDVAQMKLLREDLIATQQELERKTRICKEQAKITDGILANHLEMWEASLGSPSALMQYRLQLVMTKQEEMKRLLNLVKAHIESMVIMLEGAHEPAAATTIKDALVTATPLKLDGGTHGLQALLEDAVSARSKKGASEEDAYVYVGRGKFPPELVYAMVSVGILRMHAQDPTRVCLNFQLGRI</sequence>
<dbReference type="Proteomes" id="UP000192578">
    <property type="component" value="Unassembled WGS sequence"/>
</dbReference>
<dbReference type="AlphaFoldDB" id="A0A1W0WHS6"/>
<dbReference type="EMBL" id="MTYJ01000099">
    <property type="protein sequence ID" value="OQV14760.1"/>
    <property type="molecule type" value="Genomic_DNA"/>
</dbReference>
<reference evidence="3" key="1">
    <citation type="submission" date="2017-01" db="EMBL/GenBank/DDBJ databases">
        <title>Comparative genomics of anhydrobiosis in the tardigrade Hypsibius dujardini.</title>
        <authorList>
            <person name="Yoshida Y."/>
            <person name="Koutsovoulos G."/>
            <person name="Laetsch D."/>
            <person name="Stevens L."/>
            <person name="Kumar S."/>
            <person name="Horikawa D."/>
            <person name="Ishino K."/>
            <person name="Komine S."/>
            <person name="Tomita M."/>
            <person name="Blaxter M."/>
            <person name="Arakawa K."/>
        </authorList>
    </citation>
    <scope>NUCLEOTIDE SEQUENCE [LARGE SCALE GENOMIC DNA]</scope>
    <source>
        <strain evidence="3">Z151</strain>
    </source>
</reference>
<gene>
    <name evidence="2" type="ORF">BV898_11024</name>
</gene>
<evidence type="ECO:0000256" key="1">
    <source>
        <dbReference type="SAM" id="MobiDB-lite"/>
    </source>
</evidence>
<proteinExistence type="predicted"/>
<organism evidence="2 3">
    <name type="scientific">Hypsibius exemplaris</name>
    <name type="common">Freshwater tardigrade</name>
    <dbReference type="NCBI Taxonomy" id="2072580"/>
    <lineage>
        <taxon>Eukaryota</taxon>
        <taxon>Metazoa</taxon>
        <taxon>Ecdysozoa</taxon>
        <taxon>Tardigrada</taxon>
        <taxon>Eutardigrada</taxon>
        <taxon>Parachela</taxon>
        <taxon>Hypsibioidea</taxon>
        <taxon>Hypsibiidae</taxon>
        <taxon>Hypsibius</taxon>
    </lineage>
</organism>
<feature type="region of interest" description="Disordered" evidence="1">
    <location>
        <begin position="93"/>
        <end position="160"/>
    </location>
</feature>
<accession>A0A1W0WHS6</accession>
<feature type="region of interest" description="Disordered" evidence="1">
    <location>
        <begin position="225"/>
        <end position="248"/>
    </location>
</feature>
<feature type="compositionally biased region" description="Polar residues" evidence="1">
    <location>
        <begin position="93"/>
        <end position="116"/>
    </location>
</feature>
<feature type="compositionally biased region" description="Polar residues" evidence="1">
    <location>
        <begin position="151"/>
        <end position="160"/>
    </location>
</feature>
<name>A0A1W0WHS6_HYPEX</name>
<evidence type="ECO:0000313" key="2">
    <source>
        <dbReference type="EMBL" id="OQV14760.1"/>
    </source>
</evidence>
<protein>
    <submittedName>
        <fullName evidence="2">Uncharacterized protein</fullName>
    </submittedName>
</protein>